<keyword evidence="7" id="KW-0227">DNA damage</keyword>
<dbReference type="HAMAP" id="MF_00451">
    <property type="entry name" value="NDP_kinase"/>
    <property type="match status" value="1"/>
</dbReference>
<feature type="compositionally biased region" description="Basic and acidic residues" evidence="8">
    <location>
        <begin position="711"/>
        <end position="724"/>
    </location>
</feature>
<comment type="cofactor">
    <cofactor evidence="1 7">
        <name>Mg(2+)</name>
        <dbReference type="ChEBI" id="CHEBI:18420"/>
    </cofactor>
</comment>
<evidence type="ECO:0000313" key="11">
    <source>
        <dbReference type="Proteomes" id="UP001175271"/>
    </source>
</evidence>
<evidence type="ECO:0000256" key="7">
    <source>
        <dbReference type="RuleBase" id="RU363044"/>
    </source>
</evidence>
<proteinExistence type="inferred from homology"/>
<evidence type="ECO:0000256" key="2">
    <source>
        <dbReference type="ARBA" id="ARBA00008142"/>
    </source>
</evidence>
<dbReference type="GO" id="GO:0043139">
    <property type="term" value="F:5'-3' DNA helicase activity"/>
    <property type="evidence" value="ECO:0007669"/>
    <property type="project" value="UniProtKB-EC"/>
</dbReference>
<gene>
    <name evidence="10" type="ORF">QR680_009326</name>
</gene>
<accession>A0AA39IJW7</accession>
<evidence type="ECO:0000256" key="6">
    <source>
        <dbReference type="RuleBase" id="RU004011"/>
    </source>
</evidence>
<dbReference type="SUPFAM" id="SSF52540">
    <property type="entry name" value="P-loop containing nucleoside triphosphate hydrolases"/>
    <property type="match status" value="2"/>
</dbReference>
<dbReference type="CDD" id="cd04413">
    <property type="entry name" value="NDPk_I"/>
    <property type="match status" value="1"/>
</dbReference>
<organism evidence="10 11">
    <name type="scientific">Steinernema hermaphroditum</name>
    <dbReference type="NCBI Taxonomy" id="289476"/>
    <lineage>
        <taxon>Eukaryota</taxon>
        <taxon>Metazoa</taxon>
        <taxon>Ecdysozoa</taxon>
        <taxon>Nematoda</taxon>
        <taxon>Chromadorea</taxon>
        <taxon>Rhabditida</taxon>
        <taxon>Tylenchina</taxon>
        <taxon>Panagrolaimomorpha</taxon>
        <taxon>Strongyloidoidea</taxon>
        <taxon>Steinernematidae</taxon>
        <taxon>Steinernema</taxon>
    </lineage>
</organism>
<dbReference type="InterPro" id="IPR036850">
    <property type="entry name" value="NDK-like_dom_sf"/>
</dbReference>
<dbReference type="SUPFAM" id="SSF54001">
    <property type="entry name" value="Cysteine proteinases"/>
    <property type="match status" value="1"/>
</dbReference>
<dbReference type="GO" id="GO:0006228">
    <property type="term" value="P:UTP biosynthetic process"/>
    <property type="evidence" value="ECO:0007669"/>
    <property type="project" value="InterPro"/>
</dbReference>
<keyword evidence="7" id="KW-0233">DNA recombination</keyword>
<dbReference type="Gene3D" id="3.40.50.300">
    <property type="entry name" value="P-loop containing nucleotide triphosphate hydrolases"/>
    <property type="match status" value="1"/>
</dbReference>
<evidence type="ECO:0000313" key="10">
    <source>
        <dbReference type="EMBL" id="KAK0425692.1"/>
    </source>
</evidence>
<feature type="domain" description="Nucleoside diphosphate kinase-like" evidence="9">
    <location>
        <begin position="2282"/>
        <end position="2419"/>
    </location>
</feature>
<keyword evidence="7" id="KW-0234">DNA repair</keyword>
<feature type="region of interest" description="Disordered" evidence="8">
    <location>
        <begin position="1169"/>
        <end position="1208"/>
    </location>
</feature>
<dbReference type="InterPro" id="IPR012337">
    <property type="entry name" value="RNaseH-like_sf"/>
</dbReference>
<dbReference type="SUPFAM" id="SSF54919">
    <property type="entry name" value="Nucleoside diphosphate kinase, NDK"/>
    <property type="match status" value="1"/>
</dbReference>
<feature type="compositionally biased region" description="Basic residues" evidence="8">
    <location>
        <begin position="700"/>
        <end position="710"/>
    </location>
</feature>
<keyword evidence="7" id="KW-0347">Helicase</keyword>
<comment type="caution">
    <text evidence="10">The sequence shown here is derived from an EMBL/GenBank/DDBJ whole genome shotgun (WGS) entry which is preliminary data.</text>
</comment>
<dbReference type="Pfam" id="PF14214">
    <property type="entry name" value="Helitron_like_N"/>
    <property type="match status" value="1"/>
</dbReference>
<dbReference type="InterPro" id="IPR025476">
    <property type="entry name" value="Helitron_helicase-like"/>
</dbReference>
<dbReference type="InterPro" id="IPR023005">
    <property type="entry name" value="Nucleoside_diP_kinase_AS"/>
</dbReference>
<dbReference type="GO" id="GO:0000723">
    <property type="term" value="P:telomere maintenance"/>
    <property type="evidence" value="ECO:0007669"/>
    <property type="project" value="InterPro"/>
</dbReference>
<comment type="catalytic activity">
    <reaction evidence="7">
        <text>ATP + H2O = ADP + phosphate + H(+)</text>
        <dbReference type="Rhea" id="RHEA:13065"/>
        <dbReference type="ChEBI" id="CHEBI:15377"/>
        <dbReference type="ChEBI" id="CHEBI:15378"/>
        <dbReference type="ChEBI" id="CHEBI:30616"/>
        <dbReference type="ChEBI" id="CHEBI:43474"/>
        <dbReference type="ChEBI" id="CHEBI:456216"/>
        <dbReference type="EC" id="5.6.2.3"/>
    </reaction>
</comment>
<dbReference type="GO" id="GO:0006310">
    <property type="term" value="P:DNA recombination"/>
    <property type="evidence" value="ECO:0007669"/>
    <property type="project" value="UniProtKB-KW"/>
</dbReference>
<keyword evidence="11" id="KW-1185">Reference proteome</keyword>
<dbReference type="InterPro" id="IPR038765">
    <property type="entry name" value="Papain-like_cys_pep_sf"/>
</dbReference>
<name>A0AA39IJW7_9BILA</name>
<keyword evidence="3" id="KW-0808">Transferase</keyword>
<dbReference type="GO" id="GO:0006183">
    <property type="term" value="P:GTP biosynthetic process"/>
    <property type="evidence" value="ECO:0007669"/>
    <property type="project" value="InterPro"/>
</dbReference>
<dbReference type="PROSITE" id="PS51374">
    <property type="entry name" value="NDPK_LIKE"/>
    <property type="match status" value="1"/>
</dbReference>
<dbReference type="NCBIfam" id="NF001908">
    <property type="entry name" value="PRK00668.1"/>
    <property type="match status" value="1"/>
</dbReference>
<dbReference type="EC" id="5.6.2.3" evidence="7"/>
<evidence type="ECO:0000256" key="1">
    <source>
        <dbReference type="ARBA" id="ARBA00001946"/>
    </source>
</evidence>
<feature type="region of interest" description="Disordered" evidence="8">
    <location>
        <begin position="664"/>
        <end position="683"/>
    </location>
</feature>
<dbReference type="PRINTS" id="PR01243">
    <property type="entry name" value="NUCDPKINASE"/>
</dbReference>
<dbReference type="FunFam" id="3.30.70.141:FF:000002">
    <property type="entry name" value="Nucleoside diphosphate kinase"/>
    <property type="match status" value="1"/>
</dbReference>
<feature type="region of interest" description="Disordered" evidence="8">
    <location>
        <begin position="334"/>
        <end position="366"/>
    </location>
</feature>
<dbReference type="InterPro" id="IPR049163">
    <property type="entry name" value="Pif1-like_2B_dom"/>
</dbReference>
<dbReference type="InterPro" id="IPR034907">
    <property type="entry name" value="NDK-like_dom"/>
</dbReference>
<dbReference type="GO" id="GO:0016787">
    <property type="term" value="F:hydrolase activity"/>
    <property type="evidence" value="ECO:0007669"/>
    <property type="project" value="UniProtKB-KW"/>
</dbReference>
<dbReference type="EMBL" id="JAUCMV010000001">
    <property type="protein sequence ID" value="KAK0425692.1"/>
    <property type="molecule type" value="Genomic_DNA"/>
</dbReference>
<dbReference type="InterPro" id="IPR027417">
    <property type="entry name" value="P-loop_NTPase"/>
</dbReference>
<dbReference type="GO" id="GO:0006281">
    <property type="term" value="P:DNA repair"/>
    <property type="evidence" value="ECO:0007669"/>
    <property type="project" value="UniProtKB-KW"/>
</dbReference>
<feature type="region of interest" description="Disordered" evidence="8">
    <location>
        <begin position="700"/>
        <end position="729"/>
    </location>
</feature>
<evidence type="ECO:0000256" key="3">
    <source>
        <dbReference type="ARBA" id="ARBA00022679"/>
    </source>
</evidence>
<feature type="binding site" evidence="5">
    <location>
        <position position="2372"/>
    </location>
    <ligand>
        <name>ATP</name>
        <dbReference type="ChEBI" id="CHEBI:30616"/>
    </ligand>
</feature>
<evidence type="ECO:0000256" key="5">
    <source>
        <dbReference type="PROSITE-ProRule" id="PRU00706"/>
    </source>
</evidence>
<feature type="active site" description="Pros-phosphohistidine intermediate" evidence="5">
    <location>
        <position position="2396"/>
    </location>
</feature>
<dbReference type="PANTHER" id="PTHR10492">
    <property type="match status" value="1"/>
</dbReference>
<dbReference type="Proteomes" id="UP001175271">
    <property type="component" value="Unassembled WGS sequence"/>
</dbReference>
<comment type="similarity">
    <text evidence="7">Belongs to the helicase family.</text>
</comment>
<feature type="binding site" evidence="5">
    <location>
        <position position="2383"/>
    </location>
    <ligand>
        <name>ATP</name>
        <dbReference type="ChEBI" id="CHEBI:30616"/>
    </ligand>
</feature>
<keyword evidence="7" id="KW-0378">Hydrolase</keyword>
<keyword evidence="7" id="KW-0547">Nucleotide-binding</keyword>
<feature type="compositionally biased region" description="Acidic residues" evidence="8">
    <location>
        <begin position="1181"/>
        <end position="1208"/>
    </location>
</feature>
<dbReference type="SUPFAM" id="SSF53098">
    <property type="entry name" value="Ribonuclease H-like"/>
    <property type="match status" value="1"/>
</dbReference>
<reference evidence="10" key="1">
    <citation type="submission" date="2023-06" db="EMBL/GenBank/DDBJ databases">
        <title>Genomic analysis of the entomopathogenic nematode Steinernema hermaphroditum.</title>
        <authorList>
            <person name="Schwarz E.M."/>
            <person name="Heppert J.K."/>
            <person name="Baniya A."/>
            <person name="Schwartz H.T."/>
            <person name="Tan C.-H."/>
            <person name="Antoshechkin I."/>
            <person name="Sternberg P.W."/>
            <person name="Goodrich-Blair H."/>
            <person name="Dillman A.R."/>
        </authorList>
    </citation>
    <scope>NUCLEOTIDE SEQUENCE</scope>
    <source>
        <strain evidence="10">PS9179</strain>
        <tissue evidence="10">Whole animal</tissue>
    </source>
</reference>
<dbReference type="InterPro" id="IPR001564">
    <property type="entry name" value="Nucleoside_diP_kinase"/>
</dbReference>
<dbReference type="Pfam" id="PF21530">
    <property type="entry name" value="Pif1_2B_dom"/>
    <property type="match status" value="1"/>
</dbReference>
<keyword evidence="4" id="KW-0418">Kinase</keyword>
<protein>
    <recommendedName>
        <fullName evidence="7">ATP-dependent DNA helicase</fullName>
        <ecNumber evidence="7">5.6.2.3</ecNumber>
    </recommendedName>
</protein>
<comment type="similarity">
    <text evidence="2 5 6">Belongs to the NDK family.</text>
</comment>
<dbReference type="GO" id="GO:0005524">
    <property type="term" value="F:ATP binding"/>
    <property type="evidence" value="ECO:0007669"/>
    <property type="project" value="UniProtKB-KW"/>
</dbReference>
<evidence type="ECO:0000256" key="4">
    <source>
        <dbReference type="ARBA" id="ARBA00022777"/>
    </source>
</evidence>
<dbReference type="Gene3D" id="3.30.70.141">
    <property type="entry name" value="Nucleoside diphosphate kinase-like domain"/>
    <property type="match status" value="1"/>
</dbReference>
<dbReference type="InterPro" id="IPR010285">
    <property type="entry name" value="DNA_helicase_pif1-like_DEAD"/>
</dbReference>
<sequence>MKKTVRLSGLRSIDCFAHQLQLAVYSGLRKAVMIDFDGVLERIKKFIRKLRKSGVERQEFIALQQLEEIPPRWLKKGIEVRWNALHDMIERFLENKAVIDIFCMDKSSFPKIAPAEYLIMQKMVDSLQPIKKATVMLQGRNVTISSVIPTIFVLRRALNDCGTEVSTAILLNLEERVEGIEENADYVVATLLDPKFKADFIEEPQQVASRELLKTKAEKMLAVVLAETTVNSIEKEVERSRPEQNNNSADFFENTIPQFLPLTMARLTKKQKAAKDRRRKQLNGSETASTGSDGHKAAKIQRKPVKTVEVPVAEDPYEQEEAQLEHETVQKALKKTMTSDSPPKAKRARKALPMPTAPPAEESEDHQDIADNHVNLPAIPQPVLANQPQIINNDHVIYHPMRALFAPEDVSHHYVDAQRDGVHQVDSLTQEDLDSLKPGVFIEGGVIFQVLLMKLDEYNRRCTPEEKVTLMSPEVWDPSNITMTNAELRNYWDHASNCTFLCRSTFRRAVVPINVSNRHWIVAVLDFNHATIVVYDSLRKFLSFRQKNYIHKSLLNIHRCLCGILGHPLGVVTTVFAGDNLRRIQSDGTSCGLYTIEHALKAIESGPNREGEADGRFKRNPDNLREIYKNLLLRMFGNDMARRLASQQESRPSNRLPSRWLDQYVSSSPTPEASQATPLTPRHETVAEANRKAISIKSTNNHRAKTKKYVKKSDIKKRPGRKADAPFNLATYKPDPLGLRSAALMPTKHKSASNTRDPNAVKNFCVHTRSILCPYCKDSYLFPGETTKFCCSGGAATVENVPNTLKFPDQLLMYFDRDLQKQKRWGDIQAQSIMLNSLYQMASTTGAAGEPNGKGKRTLKTNGDPVCIVQGSIQHKVSSILPPDGKKEQFAQVYCIDCTDKQTDRRIEHLKSFSGASIPREIIHALTEFISKNHKMAESIKMAYELYKEAQEHNQPTRFEKLIVLSRAEVRDREQREQGADLHDHQVLQLNGVSEVYIPDPDHEGPVPRGTWFQFKNDRYYLRELPFYDSNIDPLAFPLIFPGGEPGYGPYIPLEKPVKQKLPKAPKSCPLCDKKGCRMTIVDSSGKNYGFKEDDEIISADVEEVVADFGSNEDLDVEEPPATLDFDDQCADLQASEVEPRRTAADFEAHELCPGEIDAINAILAENEDEEPNFIQNQTPDSDEEEDAEEGDEVNWGEQDDYVLGEGDDEDEDMVEYTERIGKGRRYLSNRQFARFRMRRPAPGVFHFYTDCGRLGQYYIIDTCQRIDARTIHQMKTHFKMRSEAADDLRQVLQNRLQRITDSDLSLGKIFLLPYSYPGGKAYMQRKFLDAMAISARVGAPSFFITFTGNPEWPEIIHERKHDKQLLTELKLDELKKDLKQCFGEQVGMAMSIEHQQRGMPHAHILLTIHPADVEVSGDHIDEYITTDVPDPQEQPELFRLVTTLMHHNCNEKHKCRDPQNRSRCTRGYPKRACPISTIDEQGNVTYRRDPHRKFRKTVTTYETVTLPNGNRTEVEKKNVWKTFDSRTIVPYNPYLLLKYGSHINVEYCSSIEAVRYIHKYIFKGSEYCFVGLKGGRQVAMNIPSADGHPPQHPAARDGIEVHYDEAEEVDLFRALSAHEAYLRIMEVQITETSHFVDFLPVHLEGKRCVTFRDGAGDGEIVDQLLKDSKLDAFFDFWKENDKQPKRLREEEMTYPVFAEKYRFDLQTRKWQKRKKNIPVIARVQAVPLHKEDLFAMRALLMVVRGPKSFEHLKGSFESYSTRAADMGLIESAEFWDKYLDEVVKFAKRPKDIRAAFARLVTMGCHPRPKDCYHKFKTYMFRGNISQTVQEAKKIAICDLERRLRRFGKSLTEFGVNVDKYYVDRNVYYDNLADFNGNIDFRGIRRTGDEDYDKLNNGQKEVVDAIQDAVDNRHDPDQPTLFELNGSGGTGKTMTMNTLIKRLIGSGKKVIVCASTGMAARLLISGRTVHSAFKVAPNRAVPNSVQSEQGRKIAEAEVIIWDEVTMSHRKLIDGIEQHCRDVLPYDDPLKYRPFGGKVILMSGDWKQLLPVVEGAGSPIEQLRASLKYSTHYNDFKKLLLTQNMRIGDGEANYRQYTEDVGTGYYRLNDNGEYVKKRFVPIHKDSHYTETPEELIDKIFPGPLLDDRSRFEKRGGRAILAAHNENVDKVNAEVLRRLSGESKIYDAIDEPTVDCPFTVPLLGPESFHHRTPSGMPKHFLELKEGAMVMLLRNLEVEAGLCNGTKLIIVKMMDTGVLCKFVNPPPNAEKRIFISPIYFKHVDSERTFIAVKPDGVQRGLIGDIIARFEKRGYKLVALKMMTASRNHLEVHYQDLKDKPFFPSLIEYMASGPVVAMVWQGLDAVKQGRVMLGATNPLASAPGTIRGDYCIQTGRNICHGSDSVDSANREIAHWFKQEEINDFESAQINNWVYE</sequence>
<feature type="compositionally biased region" description="Basic residues" evidence="8">
    <location>
        <begin position="268"/>
        <end position="281"/>
    </location>
</feature>
<dbReference type="GO" id="GO:0006241">
    <property type="term" value="P:CTP biosynthetic process"/>
    <property type="evidence" value="ECO:0007669"/>
    <property type="project" value="InterPro"/>
</dbReference>
<feature type="binding site" evidence="5">
    <location>
        <position position="2366"/>
    </location>
    <ligand>
        <name>ATP</name>
        <dbReference type="ChEBI" id="CHEBI:30616"/>
    </ligand>
</feature>
<dbReference type="Gene3D" id="3.40.395.10">
    <property type="entry name" value="Adenoviral Proteinase, Chain A"/>
    <property type="match status" value="1"/>
</dbReference>
<keyword evidence="7" id="KW-0067">ATP-binding</keyword>
<dbReference type="Pfam" id="PF05970">
    <property type="entry name" value="PIF1"/>
    <property type="match status" value="1"/>
</dbReference>
<feature type="binding site" evidence="5">
    <location>
        <position position="2338"/>
    </location>
    <ligand>
        <name>ATP</name>
        <dbReference type="ChEBI" id="CHEBI:30616"/>
    </ligand>
</feature>
<evidence type="ECO:0000256" key="8">
    <source>
        <dbReference type="SAM" id="MobiDB-lite"/>
    </source>
</evidence>
<dbReference type="PROSITE" id="PS00469">
    <property type="entry name" value="NDPK"/>
    <property type="match status" value="1"/>
</dbReference>
<feature type="compositionally biased region" description="Polar residues" evidence="8">
    <location>
        <begin position="664"/>
        <end position="678"/>
    </location>
</feature>
<feature type="binding site" evidence="5">
    <location>
        <position position="2393"/>
    </location>
    <ligand>
        <name>ATP</name>
        <dbReference type="ChEBI" id="CHEBI:30616"/>
    </ligand>
</feature>
<feature type="region of interest" description="Disordered" evidence="8">
    <location>
        <begin position="268"/>
        <end position="308"/>
    </location>
</feature>
<evidence type="ECO:0000259" key="9">
    <source>
        <dbReference type="SMART" id="SM00562"/>
    </source>
</evidence>
<dbReference type="GO" id="GO:0004550">
    <property type="term" value="F:nucleoside diphosphate kinase activity"/>
    <property type="evidence" value="ECO:0007669"/>
    <property type="project" value="InterPro"/>
</dbReference>
<feature type="binding site" evidence="5">
    <location>
        <position position="2290"/>
    </location>
    <ligand>
        <name>ATP</name>
        <dbReference type="ChEBI" id="CHEBI:30616"/>
    </ligand>
</feature>
<feature type="compositionally biased region" description="Polar residues" evidence="8">
    <location>
        <begin position="282"/>
        <end position="292"/>
    </location>
</feature>
<dbReference type="Pfam" id="PF00334">
    <property type="entry name" value="NDK"/>
    <property type="match status" value="1"/>
</dbReference>
<dbReference type="SMART" id="SM00562">
    <property type="entry name" value="NDK"/>
    <property type="match status" value="1"/>
</dbReference>